<feature type="chain" id="PRO_5042431002" evidence="1">
    <location>
        <begin position="21"/>
        <end position="124"/>
    </location>
</feature>
<dbReference type="AlphaFoldDB" id="A0A8W8J7B8"/>
<evidence type="ECO:0000313" key="3">
    <source>
        <dbReference type="Proteomes" id="UP000005408"/>
    </source>
</evidence>
<evidence type="ECO:0000256" key="1">
    <source>
        <dbReference type="SAM" id="SignalP"/>
    </source>
</evidence>
<proteinExistence type="predicted"/>
<dbReference type="Proteomes" id="UP000005408">
    <property type="component" value="Unassembled WGS sequence"/>
</dbReference>
<dbReference type="EnsemblMetazoa" id="G17035.2">
    <property type="protein sequence ID" value="G17035.2:cds"/>
    <property type="gene ID" value="G17035"/>
</dbReference>
<dbReference type="EnsemblMetazoa" id="G17035.1">
    <property type="protein sequence ID" value="G17035.1:cds"/>
    <property type="gene ID" value="G17035"/>
</dbReference>
<name>A0A8W8J7B8_MAGGI</name>
<feature type="signal peptide" evidence="1">
    <location>
        <begin position="1"/>
        <end position="20"/>
    </location>
</feature>
<sequence length="124" mass="14384">MNQRFFSILCVSLIITDIHCIKVSKAINCKQFCKKETRECGVQCRKEEHAFDRPDVLECLQECSVESMECKKACDCLSQCAREVDGCNDSCESHPFQRKIDKLECYKECWYDSNQCTDTCQDIV</sequence>
<organism evidence="2 3">
    <name type="scientific">Magallana gigas</name>
    <name type="common">Pacific oyster</name>
    <name type="synonym">Crassostrea gigas</name>
    <dbReference type="NCBI Taxonomy" id="29159"/>
    <lineage>
        <taxon>Eukaryota</taxon>
        <taxon>Metazoa</taxon>
        <taxon>Spiralia</taxon>
        <taxon>Lophotrochozoa</taxon>
        <taxon>Mollusca</taxon>
        <taxon>Bivalvia</taxon>
        <taxon>Autobranchia</taxon>
        <taxon>Pteriomorphia</taxon>
        <taxon>Ostreida</taxon>
        <taxon>Ostreoidea</taxon>
        <taxon>Ostreidae</taxon>
        <taxon>Magallana</taxon>
    </lineage>
</organism>
<protein>
    <submittedName>
        <fullName evidence="2">Uncharacterized protein</fullName>
    </submittedName>
</protein>
<reference evidence="2" key="1">
    <citation type="submission" date="2022-08" db="UniProtKB">
        <authorList>
            <consortium name="EnsemblMetazoa"/>
        </authorList>
    </citation>
    <scope>IDENTIFICATION</scope>
    <source>
        <strain evidence="2">05x7-T-G4-1.051#20</strain>
    </source>
</reference>
<accession>A0A8W8J7B8</accession>
<keyword evidence="3" id="KW-1185">Reference proteome</keyword>
<evidence type="ECO:0000313" key="2">
    <source>
        <dbReference type="EnsemblMetazoa" id="G17035.1:cds"/>
    </source>
</evidence>
<keyword evidence="1" id="KW-0732">Signal</keyword>